<reference evidence="5 6" key="1">
    <citation type="submission" date="2017-10" db="EMBL/GenBank/DDBJ databases">
        <title>Genome sequence of Caulobacter mirabilis FWC38.</title>
        <authorList>
            <person name="Fiebig A."/>
            <person name="Crosson S."/>
        </authorList>
    </citation>
    <scope>NUCLEOTIDE SEQUENCE [LARGE SCALE GENOMIC DNA]</scope>
    <source>
        <strain evidence="5 6">FWC 38</strain>
    </source>
</reference>
<dbReference type="OrthoDB" id="9761969at2"/>
<proteinExistence type="inferred from homology"/>
<protein>
    <submittedName>
        <fullName evidence="5">ADP-ribose pyrophosphatase</fullName>
    </submittedName>
</protein>
<evidence type="ECO:0000313" key="5">
    <source>
        <dbReference type="EMBL" id="ATQ42736.1"/>
    </source>
</evidence>
<dbReference type="PANTHER" id="PTHR43046">
    <property type="entry name" value="GDP-MANNOSE MANNOSYL HYDROLASE"/>
    <property type="match status" value="1"/>
</dbReference>
<dbReference type="InterPro" id="IPR000086">
    <property type="entry name" value="NUDIX_hydrolase_dom"/>
</dbReference>
<keyword evidence="2 3" id="KW-0378">Hydrolase</keyword>
<evidence type="ECO:0000256" key="3">
    <source>
        <dbReference type="RuleBase" id="RU003476"/>
    </source>
</evidence>
<dbReference type="EMBL" id="CP024201">
    <property type="protein sequence ID" value="ATQ42736.1"/>
    <property type="molecule type" value="Genomic_DNA"/>
</dbReference>
<dbReference type="PANTHER" id="PTHR43046:SF14">
    <property type="entry name" value="MUTT_NUDIX FAMILY PROTEIN"/>
    <property type="match status" value="1"/>
</dbReference>
<dbReference type="KEGG" id="cmb:CSW64_10100"/>
<dbReference type="PROSITE" id="PS00893">
    <property type="entry name" value="NUDIX_BOX"/>
    <property type="match status" value="1"/>
</dbReference>
<dbReference type="Gene3D" id="3.90.79.10">
    <property type="entry name" value="Nucleoside Triphosphate Pyrophosphohydrolase"/>
    <property type="match status" value="1"/>
</dbReference>
<feature type="domain" description="Nudix hydrolase" evidence="4">
    <location>
        <begin position="8"/>
        <end position="137"/>
    </location>
</feature>
<dbReference type="AlphaFoldDB" id="A0A2D2AXK4"/>
<evidence type="ECO:0000256" key="1">
    <source>
        <dbReference type="ARBA" id="ARBA00001946"/>
    </source>
</evidence>
<dbReference type="Pfam" id="PF00293">
    <property type="entry name" value="NUDIX"/>
    <property type="match status" value="1"/>
</dbReference>
<gene>
    <name evidence="5" type="ORF">CSW64_10100</name>
</gene>
<sequence length="139" mass="14737">MSDSESKRPGAACGAAILRDGRLLLVKRLRQPEADHWGLPGGKIDWGEGLRAAVAREIAEEVGLTITPDRLLCIAETIDKGDGMHWVAPTYLVEDAVGEAALLEPDKMGGVAWFPLDALPEPLTDATKAALAALKGLKS</sequence>
<dbReference type="InterPro" id="IPR020084">
    <property type="entry name" value="NUDIX_hydrolase_CS"/>
</dbReference>
<evidence type="ECO:0000313" key="6">
    <source>
        <dbReference type="Proteomes" id="UP000228945"/>
    </source>
</evidence>
<evidence type="ECO:0000259" key="4">
    <source>
        <dbReference type="PROSITE" id="PS51462"/>
    </source>
</evidence>
<dbReference type="RefSeq" id="WP_099621990.1">
    <property type="nucleotide sequence ID" value="NZ_CP024201.1"/>
</dbReference>
<dbReference type="Proteomes" id="UP000228945">
    <property type="component" value="Chromosome"/>
</dbReference>
<dbReference type="InterPro" id="IPR020476">
    <property type="entry name" value="Nudix_hydrolase"/>
</dbReference>
<dbReference type="SUPFAM" id="SSF55811">
    <property type="entry name" value="Nudix"/>
    <property type="match status" value="1"/>
</dbReference>
<dbReference type="PRINTS" id="PR00502">
    <property type="entry name" value="NUDIXFAMILY"/>
</dbReference>
<name>A0A2D2AXK4_9CAUL</name>
<evidence type="ECO:0000256" key="2">
    <source>
        <dbReference type="ARBA" id="ARBA00022801"/>
    </source>
</evidence>
<dbReference type="PROSITE" id="PS51462">
    <property type="entry name" value="NUDIX"/>
    <property type="match status" value="1"/>
</dbReference>
<dbReference type="InterPro" id="IPR015797">
    <property type="entry name" value="NUDIX_hydrolase-like_dom_sf"/>
</dbReference>
<accession>A0A2D2AXK4</accession>
<comment type="similarity">
    <text evidence="3">Belongs to the Nudix hydrolase family.</text>
</comment>
<organism evidence="5 6">
    <name type="scientific">Caulobacter mirabilis</name>
    <dbReference type="NCBI Taxonomy" id="69666"/>
    <lineage>
        <taxon>Bacteria</taxon>
        <taxon>Pseudomonadati</taxon>
        <taxon>Pseudomonadota</taxon>
        <taxon>Alphaproteobacteria</taxon>
        <taxon>Caulobacterales</taxon>
        <taxon>Caulobacteraceae</taxon>
        <taxon>Caulobacter</taxon>
    </lineage>
</organism>
<dbReference type="GO" id="GO:0016787">
    <property type="term" value="F:hydrolase activity"/>
    <property type="evidence" value="ECO:0007669"/>
    <property type="project" value="UniProtKB-KW"/>
</dbReference>
<comment type="cofactor">
    <cofactor evidence="1">
        <name>Mg(2+)</name>
        <dbReference type="ChEBI" id="CHEBI:18420"/>
    </cofactor>
</comment>
<keyword evidence="6" id="KW-1185">Reference proteome</keyword>